<sequence length="131" mass="14702">MDDTGYFKDLGVAVVECKHCSASRFGYPNDEGRPEHPLYNLGLGAAESSVLEIVGSTWAQEIHQQQIASSRRIWGGRNSTWKPSQGGPPRHFIILLKEKTFECLARDVSVQLFAKDFGEALQYVHQKLSEH</sequence>
<organism evidence="1 2">
    <name type="scientific">Steroidobacter agaridevorans</name>
    <dbReference type="NCBI Taxonomy" id="2695856"/>
    <lineage>
        <taxon>Bacteria</taxon>
        <taxon>Pseudomonadati</taxon>
        <taxon>Pseudomonadota</taxon>
        <taxon>Gammaproteobacteria</taxon>
        <taxon>Steroidobacterales</taxon>
        <taxon>Steroidobacteraceae</taxon>
        <taxon>Steroidobacter</taxon>
    </lineage>
</organism>
<comment type="caution">
    <text evidence="1">The sequence shown here is derived from an EMBL/GenBank/DDBJ whole genome shotgun (WGS) entry which is preliminary data.</text>
</comment>
<dbReference type="AlphaFoldDB" id="A0A829YR64"/>
<reference evidence="2" key="1">
    <citation type="submission" date="2020-01" db="EMBL/GenBank/DDBJ databases">
        <title>'Steroidobacter agaridevorans' sp. nov., agar-degrading bacteria isolated from rhizosphere soils.</title>
        <authorList>
            <person name="Ikenaga M."/>
            <person name="Kataoka M."/>
            <person name="Murouchi A."/>
            <person name="Katsuragi S."/>
            <person name="Sakai M."/>
        </authorList>
    </citation>
    <scope>NUCLEOTIDE SEQUENCE [LARGE SCALE GENOMIC DNA]</scope>
    <source>
        <strain evidence="2">YU21-B</strain>
    </source>
</reference>
<dbReference type="Proteomes" id="UP000445000">
    <property type="component" value="Unassembled WGS sequence"/>
</dbReference>
<dbReference type="RefSeq" id="WP_161816512.1">
    <property type="nucleotide sequence ID" value="NZ_BLJN01000012.1"/>
</dbReference>
<evidence type="ECO:0000313" key="1">
    <source>
        <dbReference type="EMBL" id="GFE84936.1"/>
    </source>
</evidence>
<keyword evidence="2" id="KW-1185">Reference proteome</keyword>
<proteinExistence type="predicted"/>
<accession>A0A829YR64</accession>
<name>A0A829YR64_9GAMM</name>
<gene>
    <name evidence="1" type="ORF">GCM10011487_69360</name>
</gene>
<protein>
    <submittedName>
        <fullName evidence="1">Uncharacterized protein</fullName>
    </submittedName>
</protein>
<dbReference type="EMBL" id="BLJN01000012">
    <property type="protein sequence ID" value="GFE84936.1"/>
    <property type="molecule type" value="Genomic_DNA"/>
</dbReference>
<evidence type="ECO:0000313" key="2">
    <source>
        <dbReference type="Proteomes" id="UP000445000"/>
    </source>
</evidence>